<dbReference type="OrthoDB" id="9800582at2"/>
<feature type="active site" description="Proton acceptor" evidence="3">
    <location>
        <position position="118"/>
    </location>
</feature>
<dbReference type="RefSeq" id="WP_061503305.1">
    <property type="nucleotide sequence ID" value="NZ_CP010951.1"/>
</dbReference>
<dbReference type="GO" id="GO:0070403">
    <property type="term" value="F:NAD+ binding"/>
    <property type="evidence" value="ECO:0007669"/>
    <property type="project" value="UniProtKB-UniRule"/>
</dbReference>
<sequence>MIDQVRQWVVDARRIAVLTGAGMSAESGVPTFRDAQTGLWARFDPQQLATEEAFRANPALVWDWYAMRRAMIAEVAPNVGHVALAAFAQRHPGRLTLITQNVDGLHQRAGSPGVLALHGNIMEDRWLDVPRTCCGTQAPLPGRPPKCGVCGNLRRPAVVWFCEMLPEQAFEEAERAARECELMLVVGTSGVVYPAAGLARMARGRVAILNPEPTELDDAADAVLSGTAATLLPQLLENWP</sequence>
<comment type="catalytic activity">
    <reaction evidence="3">
        <text>N(6)-acetyl-L-lysyl-[protein] + NAD(+) + H2O = 2''-O-acetyl-ADP-D-ribose + nicotinamide + L-lysyl-[protein]</text>
        <dbReference type="Rhea" id="RHEA:43636"/>
        <dbReference type="Rhea" id="RHEA-COMP:9752"/>
        <dbReference type="Rhea" id="RHEA-COMP:10731"/>
        <dbReference type="ChEBI" id="CHEBI:15377"/>
        <dbReference type="ChEBI" id="CHEBI:17154"/>
        <dbReference type="ChEBI" id="CHEBI:29969"/>
        <dbReference type="ChEBI" id="CHEBI:57540"/>
        <dbReference type="ChEBI" id="CHEBI:61930"/>
        <dbReference type="ChEBI" id="CHEBI:83767"/>
        <dbReference type="EC" id="2.3.1.286"/>
    </reaction>
</comment>
<dbReference type="InterPro" id="IPR026591">
    <property type="entry name" value="Sirtuin_cat_small_dom_sf"/>
</dbReference>
<dbReference type="EC" id="2.3.1.286" evidence="3"/>
<dbReference type="PROSITE" id="PS50305">
    <property type="entry name" value="SIRTUIN"/>
    <property type="match status" value="1"/>
</dbReference>
<dbReference type="InterPro" id="IPR029035">
    <property type="entry name" value="DHS-like_NAD/FAD-binding_dom"/>
</dbReference>
<keyword evidence="2 3" id="KW-0520">NAD</keyword>
<dbReference type="CDD" id="cd01412">
    <property type="entry name" value="SIRT5_Af1_CobB"/>
    <property type="match status" value="1"/>
</dbReference>
<feature type="binding site" evidence="3">
    <location>
        <begin position="187"/>
        <end position="189"/>
    </location>
    <ligand>
        <name>NAD(+)</name>
        <dbReference type="ChEBI" id="CHEBI:57540"/>
    </ligand>
</feature>
<dbReference type="GO" id="GO:0017136">
    <property type="term" value="F:histone deacetylase activity, NAD-dependent"/>
    <property type="evidence" value="ECO:0007669"/>
    <property type="project" value="TreeGrafter"/>
</dbReference>
<accession>A0A127JY45</accession>
<organism evidence="6 7">
    <name type="scientific">Ramlibacter tataouinensis</name>
    <dbReference type="NCBI Taxonomy" id="94132"/>
    <lineage>
        <taxon>Bacteria</taxon>
        <taxon>Pseudomonadati</taxon>
        <taxon>Pseudomonadota</taxon>
        <taxon>Betaproteobacteria</taxon>
        <taxon>Burkholderiales</taxon>
        <taxon>Comamonadaceae</taxon>
        <taxon>Ramlibacter</taxon>
    </lineage>
</organism>
<comment type="function">
    <text evidence="3">NAD-dependent lysine deacetylase and desuccinylase that specifically removes acetyl and succinyl groups on target proteins. Modulates the activities of several proteins which are inactive in their acylated form.</text>
</comment>
<gene>
    <name evidence="3" type="primary">cobB</name>
    <name evidence="6" type="ORF">UC35_21390</name>
</gene>
<dbReference type="AlphaFoldDB" id="A0A127JY45"/>
<dbReference type="NCBIfam" id="NF001753">
    <property type="entry name" value="PRK00481.1-3"/>
    <property type="match status" value="1"/>
</dbReference>
<dbReference type="GO" id="GO:0005737">
    <property type="term" value="C:cytoplasm"/>
    <property type="evidence" value="ECO:0007669"/>
    <property type="project" value="UniProtKB-SubCell"/>
</dbReference>
<dbReference type="PATRIC" id="fig|94132.3.peg.4361"/>
<dbReference type="HAMAP" id="MF_01121">
    <property type="entry name" value="Sirtuin_ClassIII"/>
    <property type="match status" value="1"/>
</dbReference>
<dbReference type="Proteomes" id="UP000070433">
    <property type="component" value="Chromosome"/>
</dbReference>
<comment type="domain">
    <text evidence="3">2 residues (Tyr-65 and Arg-68) present in a large hydrophobic pocket are probably involved in substrate specificity. They are important for desuccinylation activity, but dispensable for deacetylation activity.</text>
</comment>
<feature type="domain" description="Deacetylase sirtuin-type" evidence="5">
    <location>
        <begin position="1"/>
        <end position="240"/>
    </location>
</feature>
<evidence type="ECO:0000256" key="3">
    <source>
        <dbReference type="HAMAP-Rule" id="MF_01121"/>
    </source>
</evidence>
<feature type="binding site" evidence="3">
    <location>
        <position position="68"/>
    </location>
    <ligand>
        <name>substrate</name>
    </ligand>
</feature>
<dbReference type="Gene3D" id="3.30.1600.10">
    <property type="entry name" value="SIR2/SIRT2 'Small Domain"/>
    <property type="match status" value="1"/>
</dbReference>
<dbReference type="Gene3D" id="3.40.50.1220">
    <property type="entry name" value="TPP-binding domain"/>
    <property type="match status" value="1"/>
</dbReference>
<comment type="subcellular location">
    <subcellularLocation>
        <location evidence="3">Cytoplasm</location>
    </subcellularLocation>
</comment>
<dbReference type="InterPro" id="IPR003000">
    <property type="entry name" value="Sirtuin"/>
</dbReference>
<feature type="binding site" evidence="3">
    <location>
        <begin position="100"/>
        <end position="103"/>
    </location>
    <ligand>
        <name>NAD(+)</name>
        <dbReference type="ChEBI" id="CHEBI:57540"/>
    </ligand>
</feature>
<dbReference type="EMBL" id="CP010951">
    <property type="protein sequence ID" value="AMO24918.1"/>
    <property type="molecule type" value="Genomic_DNA"/>
</dbReference>
<evidence type="ECO:0000256" key="1">
    <source>
        <dbReference type="ARBA" id="ARBA00022679"/>
    </source>
</evidence>
<evidence type="ECO:0000259" key="5">
    <source>
        <dbReference type="PROSITE" id="PS50305"/>
    </source>
</evidence>
<keyword evidence="1" id="KW-0808">Transferase</keyword>
<dbReference type="PANTHER" id="PTHR11085">
    <property type="entry name" value="NAD-DEPENDENT PROTEIN DEACYLASE SIRTUIN-5, MITOCHONDRIAL-RELATED"/>
    <property type="match status" value="1"/>
</dbReference>
<feature type="binding site" evidence="3">
    <location>
        <begin position="210"/>
        <end position="212"/>
    </location>
    <ligand>
        <name>NAD(+)</name>
        <dbReference type="ChEBI" id="CHEBI:57540"/>
    </ligand>
</feature>
<feature type="binding site" evidence="3">
    <location>
        <position position="228"/>
    </location>
    <ligand>
        <name>NAD(+)</name>
        <dbReference type="ChEBI" id="CHEBI:57540"/>
    </ligand>
</feature>
<feature type="binding site" evidence="3">
    <location>
        <position position="65"/>
    </location>
    <ligand>
        <name>substrate</name>
    </ligand>
</feature>
<evidence type="ECO:0000256" key="4">
    <source>
        <dbReference type="PROSITE-ProRule" id="PRU00236"/>
    </source>
</evidence>
<evidence type="ECO:0000256" key="2">
    <source>
        <dbReference type="ARBA" id="ARBA00023027"/>
    </source>
</evidence>
<keyword evidence="3" id="KW-0963">Cytoplasm</keyword>
<comment type="catalytic activity">
    <reaction evidence="3">
        <text>N(6)-succinyl-L-lysyl-[protein] + NAD(+) + H2O = 2''-O-succinyl-ADP-D-ribose + nicotinamide + L-lysyl-[protein]</text>
        <dbReference type="Rhea" id="RHEA:47668"/>
        <dbReference type="Rhea" id="RHEA-COMP:9752"/>
        <dbReference type="Rhea" id="RHEA-COMP:11877"/>
        <dbReference type="ChEBI" id="CHEBI:15377"/>
        <dbReference type="ChEBI" id="CHEBI:17154"/>
        <dbReference type="ChEBI" id="CHEBI:29969"/>
        <dbReference type="ChEBI" id="CHEBI:57540"/>
        <dbReference type="ChEBI" id="CHEBI:87830"/>
        <dbReference type="ChEBI" id="CHEBI:87832"/>
    </reaction>
</comment>
<dbReference type="GO" id="GO:0036055">
    <property type="term" value="F:protein-succinyllysine desuccinylase activity"/>
    <property type="evidence" value="ECO:0007669"/>
    <property type="project" value="UniProtKB-UniRule"/>
</dbReference>
<keyword evidence="7" id="KW-1185">Reference proteome</keyword>
<dbReference type="PANTHER" id="PTHR11085:SF4">
    <property type="entry name" value="NAD-DEPENDENT PROTEIN DEACYLASE"/>
    <property type="match status" value="1"/>
</dbReference>
<proteinExistence type="inferred from homology"/>
<dbReference type="InterPro" id="IPR050134">
    <property type="entry name" value="NAD-dep_sirtuin_deacylases"/>
</dbReference>
<dbReference type="GO" id="GO:0036054">
    <property type="term" value="F:protein-malonyllysine demalonylase activity"/>
    <property type="evidence" value="ECO:0007669"/>
    <property type="project" value="InterPro"/>
</dbReference>
<dbReference type="SUPFAM" id="SSF52467">
    <property type="entry name" value="DHS-like NAD/FAD-binding domain"/>
    <property type="match status" value="1"/>
</dbReference>
<evidence type="ECO:0000313" key="6">
    <source>
        <dbReference type="EMBL" id="AMO24918.1"/>
    </source>
</evidence>
<comment type="similarity">
    <text evidence="3">Belongs to the sirtuin family. Class III subfamily.</text>
</comment>
<evidence type="ECO:0000313" key="7">
    <source>
        <dbReference type="Proteomes" id="UP000070433"/>
    </source>
</evidence>
<protein>
    <recommendedName>
        <fullName evidence="3">NAD-dependent protein deacylase</fullName>
        <ecNumber evidence="3">2.3.1.286</ecNumber>
    </recommendedName>
    <alternativeName>
        <fullName evidence="3">Regulatory protein SIR2 homolog</fullName>
    </alternativeName>
</protein>
<reference evidence="6 7" key="1">
    <citation type="journal article" date="2014" name="Int. J. Syst. Evol. Microbiol.">
        <title>Ramlibacter solisilvae sp. nov., isolated from forest soil, and emended description of the genus Ramlibacter.</title>
        <authorList>
            <person name="Lee H.J."/>
            <person name="Lee S.H."/>
            <person name="Lee S.S."/>
            <person name="Lee J.S."/>
            <person name="Kim Y."/>
            <person name="Kim S.C."/>
            <person name="Jeon C.O."/>
        </authorList>
    </citation>
    <scope>NUCLEOTIDE SEQUENCE [LARGE SCALE GENOMIC DNA]</scope>
    <source>
        <strain evidence="6 7">5-10</strain>
    </source>
</reference>
<dbReference type="Pfam" id="PF02146">
    <property type="entry name" value="SIR2"/>
    <property type="match status" value="1"/>
</dbReference>
<comment type="caution">
    <text evidence="3 4">Lacks conserved residue(s) required for the propagation of feature annotation.</text>
</comment>
<dbReference type="InterPro" id="IPR027546">
    <property type="entry name" value="Sirtuin_class_III"/>
</dbReference>
<dbReference type="InterPro" id="IPR026590">
    <property type="entry name" value="Ssirtuin_cat_dom"/>
</dbReference>
<name>A0A127JY45_9BURK</name>